<dbReference type="GO" id="GO:0005886">
    <property type="term" value="C:plasma membrane"/>
    <property type="evidence" value="ECO:0007669"/>
    <property type="project" value="UniProtKB-SubCell"/>
</dbReference>
<accession>A0A136PWY7</accession>
<evidence type="ECO:0000256" key="1">
    <source>
        <dbReference type="ARBA" id="ARBA00004141"/>
    </source>
</evidence>
<name>A0A136PWY7_9ACTN</name>
<organism evidence="6 7">
    <name type="scientific">Micromonospora rosaria</name>
    <dbReference type="NCBI Taxonomy" id="47874"/>
    <lineage>
        <taxon>Bacteria</taxon>
        <taxon>Bacillati</taxon>
        <taxon>Actinomycetota</taxon>
        <taxon>Actinomycetes</taxon>
        <taxon>Micromonosporales</taxon>
        <taxon>Micromonosporaceae</taxon>
        <taxon>Micromonospora</taxon>
    </lineage>
</organism>
<keyword evidence="7" id="KW-1185">Reference proteome</keyword>
<dbReference type="InterPro" id="IPR002781">
    <property type="entry name" value="TM_pro_TauE-like"/>
</dbReference>
<dbReference type="EMBL" id="LRQV01000013">
    <property type="protein sequence ID" value="KXK62794.1"/>
    <property type="molecule type" value="Genomic_DNA"/>
</dbReference>
<feature type="transmembrane region" description="Helical" evidence="5">
    <location>
        <begin position="70"/>
        <end position="89"/>
    </location>
</feature>
<dbReference type="Proteomes" id="UP000070620">
    <property type="component" value="Unassembled WGS sequence"/>
</dbReference>
<keyword evidence="3 5" id="KW-1133">Transmembrane helix</keyword>
<evidence type="ECO:0000256" key="5">
    <source>
        <dbReference type="RuleBase" id="RU363041"/>
    </source>
</evidence>
<comment type="caution">
    <text evidence="6">The sequence shown here is derived from an EMBL/GenBank/DDBJ whole genome shotgun (WGS) entry which is preliminary data.</text>
</comment>
<protein>
    <recommendedName>
        <fullName evidence="5">Probable membrane transporter protein</fullName>
    </recommendedName>
</protein>
<dbReference type="RefSeq" id="WP_083978266.1">
    <property type="nucleotide sequence ID" value="NZ_JBIUBN010000023.1"/>
</dbReference>
<evidence type="ECO:0000256" key="2">
    <source>
        <dbReference type="ARBA" id="ARBA00022692"/>
    </source>
</evidence>
<evidence type="ECO:0000256" key="3">
    <source>
        <dbReference type="ARBA" id="ARBA00022989"/>
    </source>
</evidence>
<comment type="similarity">
    <text evidence="5">Belongs to the 4-toluene sulfonate uptake permease (TSUP) (TC 2.A.102) family.</text>
</comment>
<dbReference type="Pfam" id="PF01925">
    <property type="entry name" value="TauE"/>
    <property type="match status" value="1"/>
</dbReference>
<sequence length="240" mass="23896">MPVGDVLAVVAVALGATAQRLTGLGFALVAAPFLVVLLGPRTGVTLANVLSIVLCLIVLASTFRHLHRRLAAALVGGAALAVPVGALVVRTLPTPALLIGVGTLTAGSVLWVVTGRALPLLRRRGGAVLAGVASGFCNTTAATGGPPLAVYAASTGWPHRAFVPSVQLVGLVSNTLSVVVKGTPAVSWPLVAACGLAMAAGLTGGQFLVHRVSDAHARRAMLLLALGGSLLAVVKGVTSL</sequence>
<dbReference type="AlphaFoldDB" id="A0A136PWY7"/>
<keyword evidence="5" id="KW-1003">Cell membrane</keyword>
<keyword evidence="2 5" id="KW-0812">Transmembrane</keyword>
<feature type="transmembrane region" description="Helical" evidence="5">
    <location>
        <begin position="95"/>
        <end position="114"/>
    </location>
</feature>
<evidence type="ECO:0000313" key="6">
    <source>
        <dbReference type="EMBL" id="KXK62794.1"/>
    </source>
</evidence>
<dbReference type="OrthoDB" id="3872971at2"/>
<comment type="subcellular location">
    <subcellularLocation>
        <location evidence="5">Cell membrane</location>
        <topology evidence="5">Multi-pass membrane protein</topology>
    </subcellularLocation>
    <subcellularLocation>
        <location evidence="1">Membrane</location>
        <topology evidence="1">Multi-pass membrane protein</topology>
    </subcellularLocation>
</comment>
<gene>
    <name evidence="6" type="ORF">AWW66_06300</name>
</gene>
<feature type="transmembrane region" description="Helical" evidence="5">
    <location>
        <begin position="42"/>
        <end position="63"/>
    </location>
</feature>
<feature type="transmembrane region" description="Helical" evidence="5">
    <location>
        <begin position="221"/>
        <end position="238"/>
    </location>
</feature>
<evidence type="ECO:0000256" key="4">
    <source>
        <dbReference type="ARBA" id="ARBA00023136"/>
    </source>
</evidence>
<proteinExistence type="inferred from homology"/>
<reference evidence="6 7" key="1">
    <citation type="submission" date="2016-01" db="EMBL/GenBank/DDBJ databases">
        <title>Whole genome sequence and analysis of Micromonospora rosaria DSM 803, which can produce antibacterial substance rosamicin.</title>
        <authorList>
            <person name="Yang H."/>
            <person name="He X."/>
            <person name="Zhu D."/>
        </authorList>
    </citation>
    <scope>NUCLEOTIDE SEQUENCE [LARGE SCALE GENOMIC DNA]</scope>
    <source>
        <strain evidence="6 7">DSM 803</strain>
    </source>
</reference>
<keyword evidence="4 5" id="KW-0472">Membrane</keyword>
<feature type="transmembrane region" description="Helical" evidence="5">
    <location>
        <begin position="186"/>
        <end position="209"/>
    </location>
</feature>
<evidence type="ECO:0000313" key="7">
    <source>
        <dbReference type="Proteomes" id="UP000070620"/>
    </source>
</evidence>